<evidence type="ECO:0000256" key="5">
    <source>
        <dbReference type="ARBA" id="ARBA00022490"/>
    </source>
</evidence>
<evidence type="ECO:0000259" key="13">
    <source>
        <dbReference type="Pfam" id="PF04452"/>
    </source>
</evidence>
<evidence type="ECO:0000256" key="7">
    <source>
        <dbReference type="ARBA" id="ARBA00022603"/>
    </source>
</evidence>
<dbReference type="NCBIfam" id="NF008696">
    <property type="entry name" value="PRK11713.3-5"/>
    <property type="match status" value="1"/>
</dbReference>
<evidence type="ECO:0000259" key="14">
    <source>
        <dbReference type="Pfam" id="PF20260"/>
    </source>
</evidence>
<dbReference type="PANTHER" id="PTHR30027:SF3">
    <property type="entry name" value="16S RRNA (URACIL(1498)-N(3))-METHYLTRANSFERASE"/>
    <property type="match status" value="1"/>
</dbReference>
<dbReference type="InterPro" id="IPR015947">
    <property type="entry name" value="PUA-like_sf"/>
</dbReference>
<keyword evidence="6 12" id="KW-0698">rRNA processing</keyword>
<evidence type="ECO:0000256" key="9">
    <source>
        <dbReference type="ARBA" id="ARBA00022691"/>
    </source>
</evidence>
<sequence length="238" mass="25807">MIRLFVPNDLSAGAGVVPTVDQSRYLTSVMRLAVGAELLLFNGRDGEWRATLVEATKRGCLLKAEEQTRPMTLGPDLDLIVAMVKRGRVETIVEKAAELGARRVRLTITRRTNVDFVKLGRLDAIAMEAAEQTGRLDVPEVADPEKLDKILDGWDPARRLVFCDEGGDARPAIEALAGTGDPAAILIGPEGGFAPEERERLRGLPFVTPVSLGPRILRADTAAISAMTLWQAAAGDWR</sequence>
<evidence type="ECO:0000256" key="11">
    <source>
        <dbReference type="ARBA" id="ARBA00047944"/>
    </source>
</evidence>
<evidence type="ECO:0000313" key="15">
    <source>
        <dbReference type="EMBL" id="ATC33924.1"/>
    </source>
</evidence>
<name>A0A290N202_CAUVI</name>
<dbReference type="Pfam" id="PF04452">
    <property type="entry name" value="Methyltrans_RNA"/>
    <property type="match status" value="1"/>
</dbReference>
<comment type="similarity">
    <text evidence="2 12">Belongs to the RNA methyltransferase RsmE family.</text>
</comment>
<dbReference type="Proteomes" id="UP000217311">
    <property type="component" value="Chromosome"/>
</dbReference>
<evidence type="ECO:0000313" key="16">
    <source>
        <dbReference type="Proteomes" id="UP000217311"/>
    </source>
</evidence>
<dbReference type="InterPro" id="IPR046886">
    <property type="entry name" value="RsmE_MTase_dom"/>
</dbReference>
<evidence type="ECO:0000256" key="12">
    <source>
        <dbReference type="PIRNR" id="PIRNR015601"/>
    </source>
</evidence>
<protein>
    <recommendedName>
        <fullName evidence="4 12">Ribosomal RNA small subunit methyltransferase E</fullName>
        <ecNumber evidence="3 12">2.1.1.193</ecNumber>
    </recommendedName>
</protein>
<comment type="catalytic activity">
    <reaction evidence="11 12">
        <text>uridine(1498) in 16S rRNA + S-adenosyl-L-methionine = N(3)-methyluridine(1498) in 16S rRNA + S-adenosyl-L-homocysteine + H(+)</text>
        <dbReference type="Rhea" id="RHEA:42920"/>
        <dbReference type="Rhea" id="RHEA-COMP:10283"/>
        <dbReference type="Rhea" id="RHEA-COMP:10284"/>
        <dbReference type="ChEBI" id="CHEBI:15378"/>
        <dbReference type="ChEBI" id="CHEBI:57856"/>
        <dbReference type="ChEBI" id="CHEBI:59789"/>
        <dbReference type="ChEBI" id="CHEBI:65315"/>
        <dbReference type="ChEBI" id="CHEBI:74502"/>
        <dbReference type="EC" id="2.1.1.193"/>
    </reaction>
</comment>
<evidence type="ECO:0000256" key="1">
    <source>
        <dbReference type="ARBA" id="ARBA00004496"/>
    </source>
</evidence>
<dbReference type="PIRSF" id="PIRSF015601">
    <property type="entry name" value="MTase_slr0722"/>
    <property type="match status" value="1"/>
</dbReference>
<dbReference type="InterPro" id="IPR029026">
    <property type="entry name" value="tRNA_m1G_MTases_N"/>
</dbReference>
<keyword evidence="5 12" id="KW-0963">Cytoplasm</keyword>
<keyword evidence="7 12" id="KW-0489">Methyltransferase</keyword>
<dbReference type="GO" id="GO:0005737">
    <property type="term" value="C:cytoplasm"/>
    <property type="evidence" value="ECO:0007669"/>
    <property type="project" value="UniProtKB-SubCell"/>
</dbReference>
<dbReference type="Gene3D" id="3.40.1280.10">
    <property type="match status" value="1"/>
</dbReference>
<evidence type="ECO:0000256" key="8">
    <source>
        <dbReference type="ARBA" id="ARBA00022679"/>
    </source>
</evidence>
<dbReference type="Gene3D" id="2.40.240.20">
    <property type="entry name" value="Hypothetical PUA domain-like, domain 1"/>
    <property type="match status" value="1"/>
</dbReference>
<dbReference type="SUPFAM" id="SSF88697">
    <property type="entry name" value="PUA domain-like"/>
    <property type="match status" value="1"/>
</dbReference>
<reference evidence="16" key="1">
    <citation type="submission" date="2017-09" db="EMBL/GenBank/DDBJ databases">
        <title>Genome evolution observed in wild isolates of Caulobacter crescentus.</title>
        <authorList>
            <person name="Ely B."/>
            <person name="Wilson K."/>
            <person name="Scott D."/>
        </authorList>
    </citation>
    <scope>NUCLEOTIDE SEQUENCE [LARGE SCALE GENOMIC DNA]</scope>
    <source>
        <strain evidence="16">CB13b1a</strain>
    </source>
</reference>
<evidence type="ECO:0000256" key="4">
    <source>
        <dbReference type="ARBA" id="ARBA00013673"/>
    </source>
</evidence>
<dbReference type="InterPro" id="IPR046887">
    <property type="entry name" value="RsmE_PUA-like"/>
</dbReference>
<keyword evidence="9 12" id="KW-0949">S-adenosyl-L-methionine</keyword>
<feature type="domain" description="Ribosomal RNA small subunit methyltransferase E methyltransferase" evidence="13">
    <location>
        <begin position="76"/>
        <end position="231"/>
    </location>
</feature>
<dbReference type="NCBIfam" id="TIGR00046">
    <property type="entry name" value="RsmE family RNA methyltransferase"/>
    <property type="match status" value="1"/>
</dbReference>
<dbReference type="SUPFAM" id="SSF75217">
    <property type="entry name" value="alpha/beta knot"/>
    <property type="match status" value="1"/>
</dbReference>
<evidence type="ECO:0000256" key="10">
    <source>
        <dbReference type="ARBA" id="ARBA00025699"/>
    </source>
</evidence>
<dbReference type="GO" id="GO:0070475">
    <property type="term" value="P:rRNA base methylation"/>
    <property type="evidence" value="ECO:0007669"/>
    <property type="project" value="TreeGrafter"/>
</dbReference>
<dbReference type="EMBL" id="CP023315">
    <property type="protein sequence ID" value="ATC33924.1"/>
    <property type="molecule type" value="Genomic_DNA"/>
</dbReference>
<dbReference type="InterPro" id="IPR006700">
    <property type="entry name" value="RsmE"/>
</dbReference>
<proteinExistence type="inferred from homology"/>
<dbReference type="AlphaFoldDB" id="A0A290N202"/>
<evidence type="ECO:0000256" key="2">
    <source>
        <dbReference type="ARBA" id="ARBA00005528"/>
    </source>
</evidence>
<feature type="domain" description="Ribosomal RNA small subunit methyltransferase E PUA-like" evidence="14">
    <location>
        <begin position="21"/>
        <end position="63"/>
    </location>
</feature>
<dbReference type="PANTHER" id="PTHR30027">
    <property type="entry name" value="RIBOSOMAL RNA SMALL SUBUNIT METHYLTRANSFERASE E"/>
    <property type="match status" value="1"/>
</dbReference>
<dbReference type="RefSeq" id="WP_096053283.1">
    <property type="nucleotide sequence ID" value="NZ_CP023315.3"/>
</dbReference>
<dbReference type="InterPro" id="IPR029028">
    <property type="entry name" value="Alpha/beta_knot_MTases"/>
</dbReference>
<organism evidence="15 16">
    <name type="scientific">Caulobacter vibrioides</name>
    <name type="common">Caulobacter crescentus</name>
    <dbReference type="NCBI Taxonomy" id="155892"/>
    <lineage>
        <taxon>Bacteria</taxon>
        <taxon>Pseudomonadati</taxon>
        <taxon>Pseudomonadota</taxon>
        <taxon>Alphaproteobacteria</taxon>
        <taxon>Caulobacterales</taxon>
        <taxon>Caulobacteraceae</taxon>
        <taxon>Caulobacter</taxon>
    </lineage>
</organism>
<evidence type="ECO:0000256" key="3">
    <source>
        <dbReference type="ARBA" id="ARBA00012328"/>
    </source>
</evidence>
<comment type="function">
    <text evidence="10 12">Specifically methylates the N3 position of the uracil ring of uridine 1498 (m3U1498) in 16S rRNA. Acts on the fully assembled 30S ribosomal subunit.</text>
</comment>
<dbReference type="CDD" id="cd18084">
    <property type="entry name" value="RsmE-like"/>
    <property type="match status" value="1"/>
</dbReference>
<dbReference type="Pfam" id="PF20260">
    <property type="entry name" value="PUA_4"/>
    <property type="match status" value="1"/>
</dbReference>
<dbReference type="GO" id="GO:0070042">
    <property type="term" value="F:rRNA (uridine-N3-)-methyltransferase activity"/>
    <property type="evidence" value="ECO:0007669"/>
    <property type="project" value="TreeGrafter"/>
</dbReference>
<accession>A0A290N202</accession>
<evidence type="ECO:0000256" key="6">
    <source>
        <dbReference type="ARBA" id="ARBA00022552"/>
    </source>
</evidence>
<keyword evidence="8 12" id="KW-0808">Transferase</keyword>
<gene>
    <name evidence="15" type="ORF">CA606_17200</name>
</gene>
<comment type="subcellular location">
    <subcellularLocation>
        <location evidence="1 12">Cytoplasm</location>
    </subcellularLocation>
</comment>
<dbReference type="EC" id="2.1.1.193" evidence="3 12"/>